<keyword evidence="3 7" id="KW-0574">Periplasm</keyword>
<dbReference type="InterPro" id="IPR015391">
    <property type="entry name" value="SurA_N"/>
</dbReference>
<accession>A0A3E0X3N0</accession>
<dbReference type="GO" id="GO:0051082">
    <property type="term" value="F:unfolded protein binding"/>
    <property type="evidence" value="ECO:0007669"/>
    <property type="project" value="UniProtKB-UniRule"/>
</dbReference>
<dbReference type="Pfam" id="PF00639">
    <property type="entry name" value="Rotamase"/>
    <property type="match status" value="2"/>
</dbReference>
<dbReference type="Pfam" id="PF09312">
    <property type="entry name" value="SurA_N"/>
    <property type="match status" value="1"/>
</dbReference>
<evidence type="ECO:0000256" key="7">
    <source>
        <dbReference type="HAMAP-Rule" id="MF_01183"/>
    </source>
</evidence>
<dbReference type="Proteomes" id="UP000256763">
    <property type="component" value="Unassembled WGS sequence"/>
</dbReference>
<keyword evidence="2 7" id="KW-0677">Repeat</keyword>
<feature type="chain" id="PRO_5017841701" description="Chaperone SurA" evidence="7">
    <location>
        <begin position="28"/>
        <end position="431"/>
    </location>
</feature>
<sequence precursor="true">MSISLRRRLTQWTAGLLLACIGTAVSAGETLDRIVAVVNDDVVLASELEQEMQQIAAQLQAQGARLPPIQVLREQVLERLIIQRLQLSVAERMGIQVDEATLNSAVRRIAQQNNMTLSQFRDVLEQDGISYAQFREAVRDEIAVTRLRQAQLERQIQITPQEIDEYLETRAARDDSTEYLVSHILIATPEAASAEQIREARAEAEQVLAELREGADFAAMAASHSDSRTALEGGDLGWRSEGELPTLFAAVVPAMETGEVSDIIENAGGFHIVKLQQRRTGDAEMVTQTRARHILIRTTELVGDDDAQARIESLHRRIEGGANFAELARSHSDDPGSAARGGDLGWADPGTMVPEFENVMNSLAPGELSEPFRTPFGWHIVEVLDRREQDVSEDIRRAQAAEQLRARKMEEATENWLRQMRDEAYVEIRLD</sequence>
<comment type="subcellular location">
    <subcellularLocation>
        <location evidence="7">Periplasm</location>
    </subcellularLocation>
    <text evidence="7">Is capable of associating with the outer membrane.</text>
</comment>
<gene>
    <name evidence="7" type="primary">surA</name>
    <name evidence="9" type="ORF">CAL65_01275</name>
</gene>
<reference evidence="10" key="1">
    <citation type="submission" date="2017-05" db="EMBL/GenBank/DDBJ databases">
        <authorList>
            <person name="Sharma S."/>
            <person name="Sidhu C."/>
            <person name="Pinnaka A.K."/>
        </authorList>
    </citation>
    <scope>NUCLEOTIDE SEQUENCE [LARGE SCALE GENOMIC DNA]</scope>
    <source>
        <strain evidence="10">AK93</strain>
    </source>
</reference>
<keyword evidence="4 7" id="KW-0697">Rotamase</keyword>
<dbReference type="GO" id="GO:0042277">
    <property type="term" value="F:peptide binding"/>
    <property type="evidence" value="ECO:0007669"/>
    <property type="project" value="InterPro"/>
</dbReference>
<organism evidence="9 10">
    <name type="scientific">Alkalilimnicola ehrlichii</name>
    <dbReference type="NCBI Taxonomy" id="351052"/>
    <lineage>
        <taxon>Bacteria</taxon>
        <taxon>Pseudomonadati</taxon>
        <taxon>Pseudomonadota</taxon>
        <taxon>Gammaproteobacteria</taxon>
        <taxon>Chromatiales</taxon>
        <taxon>Ectothiorhodospiraceae</taxon>
        <taxon>Alkalilimnicola</taxon>
    </lineage>
</organism>
<dbReference type="PROSITE" id="PS01096">
    <property type="entry name" value="PPIC_PPIASE_1"/>
    <property type="match status" value="1"/>
</dbReference>
<dbReference type="OrthoDB" id="14196at2"/>
<dbReference type="EC" id="5.2.1.8" evidence="7"/>
<evidence type="ECO:0000256" key="2">
    <source>
        <dbReference type="ARBA" id="ARBA00022737"/>
    </source>
</evidence>
<dbReference type="InterPro" id="IPR027304">
    <property type="entry name" value="Trigger_fact/SurA_dom_sf"/>
</dbReference>
<dbReference type="HAMAP" id="MF_01183">
    <property type="entry name" value="Chaperone_SurA"/>
    <property type="match status" value="1"/>
</dbReference>
<keyword evidence="5 7" id="KW-0143">Chaperone</keyword>
<dbReference type="PANTHER" id="PTHR47637">
    <property type="entry name" value="CHAPERONE SURA"/>
    <property type="match status" value="1"/>
</dbReference>
<evidence type="ECO:0000256" key="5">
    <source>
        <dbReference type="ARBA" id="ARBA00023186"/>
    </source>
</evidence>
<dbReference type="SUPFAM" id="SSF54534">
    <property type="entry name" value="FKBP-like"/>
    <property type="match status" value="2"/>
</dbReference>
<dbReference type="RefSeq" id="WP_116300592.1">
    <property type="nucleotide sequence ID" value="NZ_NFZV01000001.1"/>
</dbReference>
<name>A0A3E0X3N0_9GAMM</name>
<keyword evidence="1 7" id="KW-0732">Signal</keyword>
<dbReference type="InterPro" id="IPR023058">
    <property type="entry name" value="PPIase_PpiC_CS"/>
</dbReference>
<feature type="domain" description="PpiC" evidence="8">
    <location>
        <begin position="286"/>
        <end position="385"/>
    </location>
</feature>
<dbReference type="Gene3D" id="3.10.50.40">
    <property type="match status" value="2"/>
</dbReference>
<evidence type="ECO:0000313" key="9">
    <source>
        <dbReference type="EMBL" id="RFA39452.1"/>
    </source>
</evidence>
<proteinExistence type="inferred from homology"/>
<dbReference type="GO" id="GO:0030288">
    <property type="term" value="C:outer membrane-bounded periplasmic space"/>
    <property type="evidence" value="ECO:0007669"/>
    <property type="project" value="InterPro"/>
</dbReference>
<dbReference type="PROSITE" id="PS50198">
    <property type="entry name" value="PPIC_PPIASE_2"/>
    <property type="match status" value="2"/>
</dbReference>
<dbReference type="PANTHER" id="PTHR47637:SF1">
    <property type="entry name" value="CHAPERONE SURA"/>
    <property type="match status" value="1"/>
</dbReference>
<evidence type="ECO:0000256" key="4">
    <source>
        <dbReference type="ARBA" id="ARBA00023110"/>
    </source>
</evidence>
<feature type="domain" description="PpiC" evidence="8">
    <location>
        <begin position="176"/>
        <end position="277"/>
    </location>
</feature>
<keyword evidence="6 7" id="KW-0413">Isomerase</keyword>
<evidence type="ECO:0000256" key="1">
    <source>
        <dbReference type="ARBA" id="ARBA00022729"/>
    </source>
</evidence>
<feature type="signal peptide" evidence="7">
    <location>
        <begin position="1"/>
        <end position="27"/>
    </location>
</feature>
<dbReference type="InterPro" id="IPR023034">
    <property type="entry name" value="PPIase_SurA"/>
</dbReference>
<comment type="function">
    <text evidence="7">Chaperone involved in the correct folding and assembly of outer membrane proteins. Recognizes specific patterns of aromatic residues and the orientation of their side chains, which are found more frequently in integral outer membrane proteins. May act in both early periplasmic and late outer membrane-associated steps of protein maturation.</text>
</comment>
<comment type="catalytic activity">
    <reaction evidence="7">
        <text>[protein]-peptidylproline (omega=180) = [protein]-peptidylproline (omega=0)</text>
        <dbReference type="Rhea" id="RHEA:16237"/>
        <dbReference type="Rhea" id="RHEA-COMP:10747"/>
        <dbReference type="Rhea" id="RHEA-COMP:10748"/>
        <dbReference type="ChEBI" id="CHEBI:83833"/>
        <dbReference type="ChEBI" id="CHEBI:83834"/>
        <dbReference type="EC" id="5.2.1.8"/>
    </reaction>
</comment>
<evidence type="ECO:0000256" key="6">
    <source>
        <dbReference type="ARBA" id="ARBA00023235"/>
    </source>
</evidence>
<comment type="domain">
    <text evidence="7">The PPIase activity resides only in the second parvulin domain. The N-terminal region and the C-terminal tail are necessary and sufficient for the chaperone activity of SurA. The PPIase activity is dispensable for SurA to function as a chaperone. The N-terminal region and the C-terminal tail are also required for porin recognition.</text>
</comment>
<dbReference type="AlphaFoldDB" id="A0A3E0X3N0"/>
<dbReference type="GO" id="GO:0006457">
    <property type="term" value="P:protein folding"/>
    <property type="evidence" value="ECO:0007669"/>
    <property type="project" value="UniProtKB-UniRule"/>
</dbReference>
<dbReference type="PROSITE" id="PS51257">
    <property type="entry name" value="PROKAR_LIPOPROTEIN"/>
    <property type="match status" value="1"/>
</dbReference>
<dbReference type="InterPro" id="IPR046357">
    <property type="entry name" value="PPIase_dom_sf"/>
</dbReference>
<keyword evidence="10" id="KW-1185">Reference proteome</keyword>
<dbReference type="InterPro" id="IPR050280">
    <property type="entry name" value="OMP_Chaperone_SurA"/>
</dbReference>
<dbReference type="EMBL" id="NFZW01000001">
    <property type="protein sequence ID" value="RFA39452.1"/>
    <property type="molecule type" value="Genomic_DNA"/>
</dbReference>
<dbReference type="InterPro" id="IPR000297">
    <property type="entry name" value="PPIase_PpiC"/>
</dbReference>
<evidence type="ECO:0000313" key="10">
    <source>
        <dbReference type="Proteomes" id="UP000256763"/>
    </source>
</evidence>
<evidence type="ECO:0000256" key="3">
    <source>
        <dbReference type="ARBA" id="ARBA00022764"/>
    </source>
</evidence>
<comment type="caution">
    <text evidence="9">The sequence shown here is derived from an EMBL/GenBank/DDBJ whole genome shotgun (WGS) entry which is preliminary data.</text>
</comment>
<dbReference type="GO" id="GO:0050821">
    <property type="term" value="P:protein stabilization"/>
    <property type="evidence" value="ECO:0007669"/>
    <property type="project" value="InterPro"/>
</dbReference>
<protein>
    <recommendedName>
        <fullName evidence="7">Chaperone SurA</fullName>
    </recommendedName>
    <alternativeName>
        <fullName evidence="7">Peptidyl-prolyl cis-trans isomerase SurA</fullName>
        <shortName evidence="7">PPIase SurA</shortName>
        <ecNumber evidence="7">5.2.1.8</ecNumber>
    </alternativeName>
    <alternativeName>
        <fullName evidence="7">Rotamase SurA</fullName>
    </alternativeName>
</protein>
<dbReference type="SUPFAM" id="SSF109998">
    <property type="entry name" value="Triger factor/SurA peptide-binding domain-like"/>
    <property type="match status" value="1"/>
</dbReference>
<dbReference type="GO" id="GO:0003755">
    <property type="term" value="F:peptidyl-prolyl cis-trans isomerase activity"/>
    <property type="evidence" value="ECO:0007669"/>
    <property type="project" value="UniProtKB-UniRule"/>
</dbReference>
<evidence type="ECO:0000259" key="8">
    <source>
        <dbReference type="PROSITE" id="PS50198"/>
    </source>
</evidence>
<dbReference type="Gene3D" id="1.10.4030.10">
    <property type="entry name" value="Porin chaperone SurA, peptide-binding domain"/>
    <property type="match status" value="1"/>
</dbReference>
<dbReference type="GO" id="GO:0043165">
    <property type="term" value="P:Gram-negative-bacterium-type cell outer membrane assembly"/>
    <property type="evidence" value="ECO:0007669"/>
    <property type="project" value="InterPro"/>
</dbReference>